<reference evidence="2 3" key="1">
    <citation type="journal article" date="2019" name="G3 (Bethesda)">
        <title>Sequencing of a Wild Apple (Malus baccata) Genome Unravels the Differences Between Cultivated and Wild Apple Species Regarding Disease Resistance and Cold Tolerance.</title>
        <authorList>
            <person name="Chen X."/>
        </authorList>
    </citation>
    <scope>NUCLEOTIDE SEQUENCE [LARGE SCALE GENOMIC DNA]</scope>
    <source>
        <strain evidence="3">cv. Shandingzi</strain>
        <tissue evidence="2">Leaves</tissue>
    </source>
</reference>
<evidence type="ECO:0000313" key="3">
    <source>
        <dbReference type="Proteomes" id="UP000315295"/>
    </source>
</evidence>
<gene>
    <name evidence="2" type="ORF">C1H46_023512</name>
</gene>
<evidence type="ECO:0000313" key="2">
    <source>
        <dbReference type="EMBL" id="TQD90909.1"/>
    </source>
</evidence>
<feature type="region of interest" description="Disordered" evidence="1">
    <location>
        <begin position="19"/>
        <end position="40"/>
    </location>
</feature>
<keyword evidence="3" id="KW-1185">Reference proteome</keyword>
<name>A0A540LX56_MALBA</name>
<proteinExistence type="predicted"/>
<organism evidence="2 3">
    <name type="scientific">Malus baccata</name>
    <name type="common">Siberian crab apple</name>
    <name type="synonym">Pyrus baccata</name>
    <dbReference type="NCBI Taxonomy" id="106549"/>
    <lineage>
        <taxon>Eukaryota</taxon>
        <taxon>Viridiplantae</taxon>
        <taxon>Streptophyta</taxon>
        <taxon>Embryophyta</taxon>
        <taxon>Tracheophyta</taxon>
        <taxon>Spermatophyta</taxon>
        <taxon>Magnoliopsida</taxon>
        <taxon>eudicotyledons</taxon>
        <taxon>Gunneridae</taxon>
        <taxon>Pentapetalae</taxon>
        <taxon>rosids</taxon>
        <taxon>fabids</taxon>
        <taxon>Rosales</taxon>
        <taxon>Rosaceae</taxon>
        <taxon>Amygdaloideae</taxon>
        <taxon>Maleae</taxon>
        <taxon>Malus</taxon>
    </lineage>
</organism>
<sequence>MDEPSEKLQNLKSLNSLPAAGGVAGAGQGPPAAGGVVGAGQGRFGVRERFGWTKKRQRKMKW</sequence>
<protein>
    <submittedName>
        <fullName evidence="2">Uncharacterized protein</fullName>
    </submittedName>
</protein>
<dbReference type="Proteomes" id="UP000315295">
    <property type="component" value="Unassembled WGS sequence"/>
</dbReference>
<accession>A0A540LX56</accession>
<dbReference type="EMBL" id="VIEB01000438">
    <property type="protein sequence ID" value="TQD90909.1"/>
    <property type="molecule type" value="Genomic_DNA"/>
</dbReference>
<evidence type="ECO:0000256" key="1">
    <source>
        <dbReference type="SAM" id="MobiDB-lite"/>
    </source>
</evidence>
<dbReference type="AlphaFoldDB" id="A0A540LX56"/>
<comment type="caution">
    <text evidence="2">The sequence shown here is derived from an EMBL/GenBank/DDBJ whole genome shotgun (WGS) entry which is preliminary data.</text>
</comment>